<evidence type="ECO:0000256" key="1">
    <source>
        <dbReference type="SAM" id="Phobius"/>
    </source>
</evidence>
<feature type="transmembrane region" description="Helical" evidence="1">
    <location>
        <begin position="43"/>
        <end position="63"/>
    </location>
</feature>
<sequence length="77" mass="8348">MTKTPTPLVPSPIAALMAVILTCCIPLNIWLDSASPDYSGAQANYLLSLLIGGILGVDMTRGLRRSSRDDRDEDDDR</sequence>
<dbReference type="RefSeq" id="WP_344733641.1">
    <property type="nucleotide sequence ID" value="NZ_BAAAZH010000016.1"/>
</dbReference>
<name>A0ABP7XL53_9ACTN</name>
<reference evidence="3" key="1">
    <citation type="journal article" date="2019" name="Int. J. Syst. Evol. Microbiol.">
        <title>The Global Catalogue of Microorganisms (GCM) 10K type strain sequencing project: providing services to taxonomists for standard genome sequencing and annotation.</title>
        <authorList>
            <consortium name="The Broad Institute Genomics Platform"/>
            <consortium name="The Broad Institute Genome Sequencing Center for Infectious Disease"/>
            <person name="Wu L."/>
            <person name="Ma J."/>
        </authorList>
    </citation>
    <scope>NUCLEOTIDE SEQUENCE [LARGE SCALE GENOMIC DNA]</scope>
    <source>
        <strain evidence="3">JCM 16703</strain>
    </source>
</reference>
<dbReference type="EMBL" id="BAAAZH010000016">
    <property type="protein sequence ID" value="GAA4120442.1"/>
    <property type="molecule type" value="Genomic_DNA"/>
</dbReference>
<keyword evidence="1" id="KW-0812">Transmembrane</keyword>
<protein>
    <recommendedName>
        <fullName evidence="4">Holin</fullName>
    </recommendedName>
</protein>
<accession>A0ABP7XL53</accession>
<feature type="transmembrane region" description="Helical" evidence="1">
    <location>
        <begin position="12"/>
        <end position="31"/>
    </location>
</feature>
<evidence type="ECO:0000313" key="3">
    <source>
        <dbReference type="Proteomes" id="UP001501495"/>
    </source>
</evidence>
<evidence type="ECO:0000313" key="2">
    <source>
        <dbReference type="EMBL" id="GAA4120442.1"/>
    </source>
</evidence>
<comment type="caution">
    <text evidence="2">The sequence shown here is derived from an EMBL/GenBank/DDBJ whole genome shotgun (WGS) entry which is preliminary data.</text>
</comment>
<keyword evidence="3" id="KW-1185">Reference proteome</keyword>
<dbReference type="Proteomes" id="UP001501495">
    <property type="component" value="Unassembled WGS sequence"/>
</dbReference>
<organism evidence="2 3">
    <name type="scientific">Nocardioides fonticola</name>
    <dbReference type="NCBI Taxonomy" id="450363"/>
    <lineage>
        <taxon>Bacteria</taxon>
        <taxon>Bacillati</taxon>
        <taxon>Actinomycetota</taxon>
        <taxon>Actinomycetes</taxon>
        <taxon>Propionibacteriales</taxon>
        <taxon>Nocardioidaceae</taxon>
        <taxon>Nocardioides</taxon>
    </lineage>
</organism>
<gene>
    <name evidence="2" type="ORF">GCM10022215_24070</name>
</gene>
<proteinExistence type="predicted"/>
<evidence type="ECO:0008006" key="4">
    <source>
        <dbReference type="Google" id="ProtNLM"/>
    </source>
</evidence>
<keyword evidence="1" id="KW-1133">Transmembrane helix</keyword>
<keyword evidence="1" id="KW-0472">Membrane</keyword>